<evidence type="ECO:0008006" key="5">
    <source>
        <dbReference type="Google" id="ProtNLM"/>
    </source>
</evidence>
<keyword evidence="1" id="KW-0732">Signal</keyword>
<accession>B0W4T8</accession>
<organism>
    <name type="scientific">Culex quinquefasciatus</name>
    <name type="common">Southern house mosquito</name>
    <name type="synonym">Culex pungens</name>
    <dbReference type="NCBI Taxonomy" id="7176"/>
    <lineage>
        <taxon>Eukaryota</taxon>
        <taxon>Metazoa</taxon>
        <taxon>Ecdysozoa</taxon>
        <taxon>Arthropoda</taxon>
        <taxon>Hexapoda</taxon>
        <taxon>Insecta</taxon>
        <taxon>Pterygota</taxon>
        <taxon>Neoptera</taxon>
        <taxon>Endopterygota</taxon>
        <taxon>Diptera</taxon>
        <taxon>Nematocera</taxon>
        <taxon>Culicoidea</taxon>
        <taxon>Culicidae</taxon>
        <taxon>Culicinae</taxon>
        <taxon>Culicini</taxon>
        <taxon>Culex</taxon>
        <taxon>Culex</taxon>
    </lineage>
</organism>
<feature type="signal peptide" evidence="1">
    <location>
        <begin position="1"/>
        <end position="16"/>
    </location>
</feature>
<keyword evidence="4" id="KW-1185">Reference proteome</keyword>
<dbReference type="eggNOG" id="ENOG502T8CJ">
    <property type="taxonomic scope" value="Eukaryota"/>
</dbReference>
<feature type="chain" id="PRO_5014566487" description="MD-2-related lipid-recognition domain-containing protein" evidence="1">
    <location>
        <begin position="17"/>
        <end position="166"/>
    </location>
</feature>
<dbReference type="InParanoid" id="B0W4T8"/>
<name>B0W4T8_CULQU</name>
<dbReference type="Proteomes" id="UP000002320">
    <property type="component" value="Unassembled WGS sequence"/>
</dbReference>
<dbReference type="EMBL" id="DS231839">
    <property type="protein sequence ID" value="EDS34276.1"/>
    <property type="molecule type" value="Genomic_DNA"/>
</dbReference>
<dbReference type="HOGENOM" id="CLU_1483397_0_0_1"/>
<dbReference type="VEuPathDB" id="VectorBase:CPIJ001945"/>
<proteinExistence type="predicted"/>
<gene>
    <name evidence="3" type="primary">6033247</name>
    <name evidence="2" type="ORF">CpipJ_CPIJ001945</name>
</gene>
<evidence type="ECO:0000256" key="1">
    <source>
        <dbReference type="SAM" id="SignalP"/>
    </source>
</evidence>
<dbReference type="KEGG" id="cqu:CpipJ_CPIJ001945"/>
<evidence type="ECO:0000313" key="3">
    <source>
        <dbReference type="EnsemblMetazoa" id="CPIJ001945-PA"/>
    </source>
</evidence>
<reference evidence="3" key="2">
    <citation type="submission" date="2021-02" db="UniProtKB">
        <authorList>
            <consortium name="EnsemblMetazoa"/>
        </authorList>
    </citation>
    <scope>IDENTIFICATION</scope>
    <source>
        <strain evidence="3">JHB</strain>
    </source>
</reference>
<protein>
    <recommendedName>
        <fullName evidence="5">MD-2-related lipid-recognition domain-containing protein</fullName>
    </recommendedName>
</protein>
<dbReference type="EnsemblMetazoa" id="CPIJ001945-RA">
    <property type="protein sequence ID" value="CPIJ001945-PA"/>
    <property type="gene ID" value="CPIJ001945"/>
</dbReference>
<evidence type="ECO:0000313" key="2">
    <source>
        <dbReference type="EMBL" id="EDS34276.1"/>
    </source>
</evidence>
<evidence type="ECO:0000313" key="4">
    <source>
        <dbReference type="Proteomes" id="UP000002320"/>
    </source>
</evidence>
<sequence length="166" mass="19304">MILWLAYLLLFSSCKAKIFFDIDEEFRDCENGKPLPQFDTSDFHIIVQDDGTIRVNGTWRLTSQRLQQGEWQTGIVSRDVPNICLNLQIPAEPWYPFTSLMKQKTCPYKAVHEEHADNINIGNYATIFAVPPEYLGDWRIYFTITTLRRGTFFEECIMSPVSVLEL</sequence>
<dbReference type="OrthoDB" id="7724124at2759"/>
<reference evidence="2" key="1">
    <citation type="submission" date="2007-03" db="EMBL/GenBank/DDBJ databases">
        <title>Annotation of Culex pipiens quinquefasciatus.</title>
        <authorList>
            <consortium name="The Broad Institute Genome Sequencing Platform"/>
            <person name="Atkinson P.W."/>
            <person name="Hemingway J."/>
            <person name="Christensen B.M."/>
            <person name="Higgs S."/>
            <person name="Kodira C."/>
            <person name="Hannick L."/>
            <person name="Megy K."/>
            <person name="O'Leary S."/>
            <person name="Pearson M."/>
            <person name="Haas B.J."/>
            <person name="Mauceli E."/>
            <person name="Wortman J.R."/>
            <person name="Lee N.H."/>
            <person name="Guigo R."/>
            <person name="Stanke M."/>
            <person name="Alvarado L."/>
            <person name="Amedeo P."/>
            <person name="Antoine C.H."/>
            <person name="Arensburger P."/>
            <person name="Bidwell S.L."/>
            <person name="Crawford M."/>
            <person name="Camaro F."/>
            <person name="Devon K."/>
            <person name="Engels R."/>
            <person name="Hammond M."/>
            <person name="Howarth C."/>
            <person name="Koehrsen M."/>
            <person name="Lawson D."/>
            <person name="Montgomery P."/>
            <person name="Nene V."/>
            <person name="Nusbaum C."/>
            <person name="Puiu D."/>
            <person name="Romero-Severson J."/>
            <person name="Severson D.W."/>
            <person name="Shumway M."/>
            <person name="Sisk P."/>
            <person name="Stolte C."/>
            <person name="Zeng Q."/>
            <person name="Eisenstadt E."/>
            <person name="Fraser-Liggett C."/>
            <person name="Strausberg R."/>
            <person name="Galagan J."/>
            <person name="Birren B."/>
            <person name="Collins F.H."/>
        </authorList>
    </citation>
    <scope>NUCLEOTIDE SEQUENCE [LARGE SCALE GENOMIC DNA]</scope>
    <source>
        <strain evidence="2">JHB</strain>
    </source>
</reference>
<dbReference type="VEuPathDB" id="VectorBase:CQUJHB001208"/>
<dbReference type="AlphaFoldDB" id="B0W4T8"/>